<dbReference type="STRING" id="287099.SAMN05660413_02509"/>
<sequence length="184" mass="20744">MFRDLLVALLFMGIFESAQSQAFKSPSVNISVQAGYLAIDPSYSTFYPEVSEAFITGEAGLFIGVNYNLRLNRDFSIVPEVSFISNKESVHYRVAGLVEYRIPSTSFYSLGGPQVNILSGNSLNPYDRAGFELIGGIGYDISSSFYLEGRYSHEFTNRLKPEAPFEEDDYYRFRSYSIGLGFRF</sequence>
<proteinExistence type="predicted"/>
<protein>
    <submittedName>
        <fullName evidence="3">Outer membrane protein beta-barrel domain-containing protein</fullName>
    </submittedName>
</protein>
<dbReference type="SUPFAM" id="SSF56925">
    <property type="entry name" value="OMPA-like"/>
    <property type="match status" value="1"/>
</dbReference>
<evidence type="ECO:0000313" key="4">
    <source>
        <dbReference type="Proteomes" id="UP000199153"/>
    </source>
</evidence>
<name>A0A1I5BR55_9FLAO</name>
<keyword evidence="4" id="KW-1185">Reference proteome</keyword>
<evidence type="ECO:0000313" key="3">
    <source>
        <dbReference type="EMBL" id="SFN77137.1"/>
    </source>
</evidence>
<dbReference type="OrthoDB" id="947434at2"/>
<evidence type="ECO:0000259" key="2">
    <source>
        <dbReference type="Pfam" id="PF13505"/>
    </source>
</evidence>
<dbReference type="AlphaFoldDB" id="A0A1I5BR55"/>
<dbReference type="Pfam" id="PF13505">
    <property type="entry name" value="OMP_b-brl"/>
    <property type="match status" value="1"/>
</dbReference>
<dbReference type="RefSeq" id="WP_093410263.1">
    <property type="nucleotide sequence ID" value="NZ_FOVL01000016.1"/>
</dbReference>
<dbReference type="InterPro" id="IPR011250">
    <property type="entry name" value="OMP/PagP_B-barrel"/>
</dbReference>
<keyword evidence="1" id="KW-0732">Signal</keyword>
<feature type="domain" description="Outer membrane protein beta-barrel" evidence="2">
    <location>
        <begin position="8"/>
        <end position="184"/>
    </location>
</feature>
<dbReference type="EMBL" id="FOVL01000016">
    <property type="protein sequence ID" value="SFN77137.1"/>
    <property type="molecule type" value="Genomic_DNA"/>
</dbReference>
<dbReference type="Proteomes" id="UP000199153">
    <property type="component" value="Unassembled WGS sequence"/>
</dbReference>
<reference evidence="3 4" key="1">
    <citation type="submission" date="2016-10" db="EMBL/GenBank/DDBJ databases">
        <authorList>
            <person name="de Groot N.N."/>
        </authorList>
    </citation>
    <scope>NUCLEOTIDE SEQUENCE [LARGE SCALE GENOMIC DNA]</scope>
    <source>
        <strain evidence="3 4">DSM 17794</strain>
    </source>
</reference>
<accession>A0A1I5BR55</accession>
<organism evidence="3 4">
    <name type="scientific">Salegentibacter flavus</name>
    <dbReference type="NCBI Taxonomy" id="287099"/>
    <lineage>
        <taxon>Bacteria</taxon>
        <taxon>Pseudomonadati</taxon>
        <taxon>Bacteroidota</taxon>
        <taxon>Flavobacteriia</taxon>
        <taxon>Flavobacteriales</taxon>
        <taxon>Flavobacteriaceae</taxon>
        <taxon>Salegentibacter</taxon>
    </lineage>
</organism>
<evidence type="ECO:0000256" key="1">
    <source>
        <dbReference type="ARBA" id="ARBA00022729"/>
    </source>
</evidence>
<dbReference type="InterPro" id="IPR027385">
    <property type="entry name" value="Beta-barrel_OMP"/>
</dbReference>
<gene>
    <name evidence="3" type="ORF">SAMN05660413_02509</name>
</gene>